<name>A0AAW1NY20_9CHLO</name>
<evidence type="ECO:0000313" key="1">
    <source>
        <dbReference type="EMBL" id="KAK9802914.1"/>
    </source>
</evidence>
<dbReference type="EMBL" id="JALJOQ010000065">
    <property type="protein sequence ID" value="KAK9802914.1"/>
    <property type="molecule type" value="Genomic_DNA"/>
</dbReference>
<organism evidence="1 2">
    <name type="scientific">Symbiochloris irregularis</name>
    <dbReference type="NCBI Taxonomy" id="706552"/>
    <lineage>
        <taxon>Eukaryota</taxon>
        <taxon>Viridiplantae</taxon>
        <taxon>Chlorophyta</taxon>
        <taxon>core chlorophytes</taxon>
        <taxon>Trebouxiophyceae</taxon>
        <taxon>Trebouxiales</taxon>
        <taxon>Trebouxiaceae</taxon>
        <taxon>Symbiochloris</taxon>
    </lineage>
</organism>
<evidence type="ECO:0000313" key="2">
    <source>
        <dbReference type="Proteomes" id="UP001465755"/>
    </source>
</evidence>
<dbReference type="AlphaFoldDB" id="A0AAW1NY20"/>
<gene>
    <name evidence="1" type="ORF">WJX73_005842</name>
</gene>
<dbReference type="Proteomes" id="UP001465755">
    <property type="component" value="Unassembled WGS sequence"/>
</dbReference>
<protein>
    <submittedName>
        <fullName evidence="1">Uncharacterized protein</fullName>
    </submittedName>
</protein>
<accession>A0AAW1NY20</accession>
<sequence length="118" mass="12502">MVRAEFGGELPAALAAEHPNVVRGDVAVGVVTVPQGDPEFKSLPRAFYDQGNGVRIGINVQCHRAGTDVASQATRRGLLQVLRSLVIRQGLAGPLSPGRFWTSLNTWGPACQLTPDGD</sequence>
<comment type="caution">
    <text evidence="1">The sequence shown here is derived from an EMBL/GenBank/DDBJ whole genome shotgun (WGS) entry which is preliminary data.</text>
</comment>
<keyword evidence="2" id="KW-1185">Reference proteome</keyword>
<proteinExistence type="predicted"/>
<reference evidence="1 2" key="1">
    <citation type="journal article" date="2024" name="Nat. Commun.">
        <title>Phylogenomics reveals the evolutionary origins of lichenization in chlorophyte algae.</title>
        <authorList>
            <person name="Puginier C."/>
            <person name="Libourel C."/>
            <person name="Otte J."/>
            <person name="Skaloud P."/>
            <person name="Haon M."/>
            <person name="Grisel S."/>
            <person name="Petersen M."/>
            <person name="Berrin J.G."/>
            <person name="Delaux P.M."/>
            <person name="Dal Grande F."/>
            <person name="Keller J."/>
        </authorList>
    </citation>
    <scope>NUCLEOTIDE SEQUENCE [LARGE SCALE GENOMIC DNA]</scope>
    <source>
        <strain evidence="1 2">SAG 2036</strain>
    </source>
</reference>